<accession>A0A175RSD1</accession>
<evidence type="ECO:0000313" key="7">
    <source>
        <dbReference type="EMBL" id="KTR05739.1"/>
    </source>
</evidence>
<evidence type="ECO:0000256" key="3">
    <source>
        <dbReference type="ARBA" id="ARBA00022741"/>
    </source>
</evidence>
<dbReference type="InterPro" id="IPR003593">
    <property type="entry name" value="AAA+_ATPase"/>
</dbReference>
<keyword evidence="3" id="KW-0547">Nucleotide-binding</keyword>
<dbReference type="Gene3D" id="3.40.50.300">
    <property type="entry name" value="P-loop containing nucleotide triphosphate hydrolases"/>
    <property type="match status" value="1"/>
</dbReference>
<keyword evidence="9" id="KW-1185">Reference proteome</keyword>
<dbReference type="PROSITE" id="PS50893">
    <property type="entry name" value="ABC_TRANSPORTER_2"/>
    <property type="match status" value="1"/>
</dbReference>
<dbReference type="SUPFAM" id="SSF52540">
    <property type="entry name" value="P-loop containing nucleoside triphosphate hydrolases"/>
    <property type="match status" value="1"/>
</dbReference>
<dbReference type="PANTHER" id="PTHR43117:SF4">
    <property type="entry name" value="OSMOPROTECTANT IMPORT ATP-BINDING PROTEIN OSMV"/>
    <property type="match status" value="1"/>
</dbReference>
<name>A0A175RSD1_9HYPH</name>
<dbReference type="Proteomes" id="UP000078272">
    <property type="component" value="Unassembled WGS sequence"/>
</dbReference>
<dbReference type="eggNOG" id="COG1125">
    <property type="taxonomic scope" value="Bacteria"/>
</dbReference>
<feature type="domain" description="ABC transporter" evidence="5">
    <location>
        <begin position="2"/>
        <end position="236"/>
    </location>
</feature>
<reference evidence="8 9" key="1">
    <citation type="journal article" date="2016" name="Front. Microbiol.">
        <title>Genomic Resource of Rice Seed Associated Bacteria.</title>
        <authorList>
            <person name="Midha S."/>
            <person name="Bansal K."/>
            <person name="Sharma S."/>
            <person name="Kumar N."/>
            <person name="Patil P.P."/>
            <person name="Chaudhry V."/>
            <person name="Patil P.B."/>
        </authorList>
    </citation>
    <scope>NUCLEOTIDE SEQUENCE [LARGE SCALE GENOMIC DNA]</scope>
    <source>
        <strain evidence="6 8">NS226</strain>
        <strain evidence="7 9">NS365</strain>
    </source>
</reference>
<dbReference type="PANTHER" id="PTHR43117">
    <property type="entry name" value="OSMOPROTECTANT IMPORT ATP-BINDING PROTEIN OSMV"/>
    <property type="match status" value="1"/>
</dbReference>
<dbReference type="Proteomes" id="UP000078529">
    <property type="component" value="Unassembled WGS sequence"/>
</dbReference>
<gene>
    <name evidence="6" type="ORF">NS226_21885</name>
    <name evidence="7" type="ORF">NS365_10135</name>
</gene>
<keyword evidence="2" id="KW-0813">Transport</keyword>
<evidence type="ECO:0000313" key="9">
    <source>
        <dbReference type="Proteomes" id="UP000078529"/>
    </source>
</evidence>
<evidence type="ECO:0000256" key="1">
    <source>
        <dbReference type="ARBA" id="ARBA00005417"/>
    </source>
</evidence>
<dbReference type="EMBL" id="LDQA01000022">
    <property type="protein sequence ID" value="KTR05739.1"/>
    <property type="molecule type" value="Genomic_DNA"/>
</dbReference>
<evidence type="ECO:0000256" key="2">
    <source>
        <dbReference type="ARBA" id="ARBA00022448"/>
    </source>
</evidence>
<evidence type="ECO:0000313" key="6">
    <source>
        <dbReference type="EMBL" id="KTQ84210.1"/>
    </source>
</evidence>
<dbReference type="STRING" id="401562.NS365_10135"/>
<dbReference type="OrthoDB" id="9802264at2"/>
<evidence type="ECO:0000313" key="8">
    <source>
        <dbReference type="Proteomes" id="UP000078272"/>
    </source>
</evidence>
<dbReference type="InterPro" id="IPR027417">
    <property type="entry name" value="P-loop_NTPase"/>
</dbReference>
<dbReference type="RefSeq" id="WP_058600163.1">
    <property type="nucleotide sequence ID" value="NZ_LDPZ01000074.1"/>
</dbReference>
<keyword evidence="4 7" id="KW-0067">ATP-binding</keyword>
<dbReference type="SMART" id="SM00382">
    <property type="entry name" value="AAA"/>
    <property type="match status" value="1"/>
</dbReference>
<dbReference type="InterPro" id="IPR003439">
    <property type="entry name" value="ABC_transporter-like_ATP-bd"/>
</dbReference>
<protein>
    <submittedName>
        <fullName evidence="7">Amino acid ABC transporter ATP-binding protein</fullName>
    </submittedName>
</protein>
<comment type="caution">
    <text evidence="7">The sequence shown here is derived from an EMBL/GenBank/DDBJ whole genome shotgun (WGS) entry which is preliminary data.</text>
</comment>
<dbReference type="PROSITE" id="PS00211">
    <property type="entry name" value="ABC_TRANSPORTER_1"/>
    <property type="match status" value="1"/>
</dbReference>
<dbReference type="GO" id="GO:0015697">
    <property type="term" value="P:quaternary ammonium group transport"/>
    <property type="evidence" value="ECO:0007669"/>
    <property type="project" value="UniProtKB-ARBA"/>
</dbReference>
<dbReference type="Pfam" id="PF00005">
    <property type="entry name" value="ABC_tran"/>
    <property type="match status" value="1"/>
</dbReference>
<dbReference type="GO" id="GO:0005524">
    <property type="term" value="F:ATP binding"/>
    <property type="evidence" value="ECO:0007669"/>
    <property type="project" value="UniProtKB-KW"/>
</dbReference>
<evidence type="ECO:0000256" key="4">
    <source>
        <dbReference type="ARBA" id="ARBA00022840"/>
    </source>
</evidence>
<evidence type="ECO:0000259" key="5">
    <source>
        <dbReference type="PROSITE" id="PS50893"/>
    </source>
</evidence>
<dbReference type="PATRIC" id="fig|401562.3.peg.4835"/>
<proteinExistence type="inferred from homology"/>
<dbReference type="InterPro" id="IPR017871">
    <property type="entry name" value="ABC_transporter-like_CS"/>
</dbReference>
<dbReference type="EMBL" id="LDPZ01000074">
    <property type="protein sequence ID" value="KTQ84210.1"/>
    <property type="molecule type" value="Genomic_DNA"/>
</dbReference>
<comment type="similarity">
    <text evidence="1">Belongs to the ABC transporter superfamily.</text>
</comment>
<organism evidence="7 9">
    <name type="scientific">Aureimonas ureilytica</name>
    <dbReference type="NCBI Taxonomy" id="401562"/>
    <lineage>
        <taxon>Bacteria</taxon>
        <taxon>Pseudomonadati</taxon>
        <taxon>Pseudomonadota</taxon>
        <taxon>Alphaproteobacteria</taxon>
        <taxon>Hyphomicrobiales</taxon>
        <taxon>Aurantimonadaceae</taxon>
        <taxon>Aureimonas</taxon>
    </lineage>
</organism>
<dbReference type="FunFam" id="3.40.50.300:FF:000425">
    <property type="entry name" value="Probable ABC transporter, ATP-binding subunit"/>
    <property type="match status" value="1"/>
</dbReference>
<dbReference type="GO" id="GO:0016887">
    <property type="term" value="F:ATP hydrolysis activity"/>
    <property type="evidence" value="ECO:0007669"/>
    <property type="project" value="InterPro"/>
</dbReference>
<dbReference type="AlphaFoldDB" id="A0A175RSD1"/>
<sequence>MIEFRDVSKAYDGARVVDGVSLTVEPGTICTIVGASGSGKTTLMRMVNRMTDPTSGAVLIDGKDNREIDGPELRRRIGYVIQNHGLFPHRTVAENIATVPNLLKWERPRVEARVEELLHLFGLAPKDYAARYPHQLSGGQQQRVGVARALAARPAILLMDEPFGALDPIIRARAQADLLSVQKATGTTVVLVTHDMEEAVHLGHRIAVMENGRLRQCASPAEILARPADAYVEEMLGANDRAFKLLSLGTLEDLVEPGAASGAPLRTDTNRRDALADLLWSNRGAAPVADATGRLLGIVRTSALLRCAARPAS</sequence>